<dbReference type="EMBL" id="CADCWC010000252">
    <property type="protein sequence ID" value="CAA9539064.1"/>
    <property type="molecule type" value="Genomic_DNA"/>
</dbReference>
<proteinExistence type="predicted"/>
<name>A0A6J4U3K2_9ACTN</name>
<gene>
    <name evidence="1" type="ORF">AVDCRST_MAG79-1679</name>
</gene>
<evidence type="ECO:0000313" key="1">
    <source>
        <dbReference type="EMBL" id="CAA9539064.1"/>
    </source>
</evidence>
<sequence>RLGRPPVLVDELPADLRDLDGLRRISTTLLAP</sequence>
<reference evidence="1" key="1">
    <citation type="submission" date="2020-02" db="EMBL/GenBank/DDBJ databases">
        <authorList>
            <person name="Meier V. D."/>
        </authorList>
    </citation>
    <scope>NUCLEOTIDE SEQUENCE</scope>
    <source>
        <strain evidence="1">AVDCRST_MAG79</strain>
    </source>
</reference>
<feature type="non-terminal residue" evidence="1">
    <location>
        <position position="1"/>
    </location>
</feature>
<dbReference type="AlphaFoldDB" id="A0A6J4U3K2"/>
<protein>
    <submittedName>
        <fullName evidence="1">Uncharacterized protein</fullName>
    </submittedName>
</protein>
<accession>A0A6J4U3K2</accession>
<organism evidence="1">
    <name type="scientific">uncultured Thermoleophilia bacterium</name>
    <dbReference type="NCBI Taxonomy" id="1497501"/>
    <lineage>
        <taxon>Bacteria</taxon>
        <taxon>Bacillati</taxon>
        <taxon>Actinomycetota</taxon>
        <taxon>Thermoleophilia</taxon>
        <taxon>environmental samples</taxon>
    </lineage>
</organism>